<evidence type="ECO:0000313" key="1">
    <source>
        <dbReference type="EMBL" id="ECJ4379144.1"/>
    </source>
</evidence>
<protein>
    <submittedName>
        <fullName evidence="1">Uncharacterized protein</fullName>
    </submittedName>
</protein>
<comment type="caution">
    <text evidence="1">The sequence shown here is derived from an EMBL/GenBank/DDBJ whole genome shotgun (WGS) entry which is preliminary data.</text>
</comment>
<accession>A0A5Y3W5J7</accession>
<reference evidence="1" key="1">
    <citation type="submission" date="2018-05" db="EMBL/GenBank/DDBJ databases">
        <authorList>
            <person name="Ashton P.M."/>
            <person name="Dallman T."/>
            <person name="Nair S."/>
            <person name="De Pinna E."/>
            <person name="Peters T."/>
            <person name="Grant K."/>
        </authorList>
    </citation>
    <scope>NUCLEOTIDE SEQUENCE [LARGE SCALE GENOMIC DNA]</scope>
    <source>
        <strain evidence="1">474878</strain>
    </source>
</reference>
<gene>
    <name evidence="1" type="ORF">DLB95_18315</name>
</gene>
<proteinExistence type="predicted"/>
<organism evidence="1">
    <name type="scientific">Salmonella diarizonae</name>
    <dbReference type="NCBI Taxonomy" id="59204"/>
    <lineage>
        <taxon>Bacteria</taxon>
        <taxon>Pseudomonadati</taxon>
        <taxon>Pseudomonadota</taxon>
        <taxon>Gammaproteobacteria</taxon>
        <taxon>Enterobacterales</taxon>
        <taxon>Enterobacteriaceae</taxon>
        <taxon>Salmonella</taxon>
    </lineage>
</organism>
<dbReference type="AlphaFoldDB" id="A0A5Y3W5J7"/>
<sequence>MEEYVADSIIDIVDYCKKDNRQDPLHKLAHYDALKEEIEELRKVYFIYKKTTRDEIMDNLNLTVSYLRNNKEPDLKIIKELWQ</sequence>
<dbReference type="Proteomes" id="UP000839781">
    <property type="component" value="Unassembled WGS sequence"/>
</dbReference>
<dbReference type="EMBL" id="AAIYJF010000015">
    <property type="protein sequence ID" value="ECJ4379144.1"/>
    <property type="molecule type" value="Genomic_DNA"/>
</dbReference>
<name>A0A5Y3W5J7_SALDZ</name>